<proteinExistence type="predicted"/>
<organism evidence="3 4">
    <name type="scientific">Candidatus Berkelbacteria bacterium CG10_big_fil_rev_8_21_14_0_10_43_13</name>
    <dbReference type="NCBI Taxonomy" id="1974514"/>
    <lineage>
        <taxon>Bacteria</taxon>
        <taxon>Candidatus Berkelbacteria</taxon>
    </lineage>
</organism>
<evidence type="ECO:0000256" key="1">
    <source>
        <dbReference type="PROSITE-ProRule" id="PRU00510"/>
    </source>
</evidence>
<evidence type="ECO:0000313" key="4">
    <source>
        <dbReference type="Proteomes" id="UP000231382"/>
    </source>
</evidence>
<protein>
    <submittedName>
        <fullName evidence="3">Uncharacterized protein</fullName>
    </submittedName>
</protein>
<sequence>MSLPEEFLKTQKEKLESEKERLMSEISKLKKYPDYGDRDEDNTQEIVDYEKNLSVEDSLKQSLDEVNIALKSIETGDYGQCRKCSVEIDRELLEVMPSIDLCSKCQKK</sequence>
<gene>
    <name evidence="3" type="ORF">COT78_00410</name>
</gene>
<feature type="zinc finger region" description="dksA C4-type" evidence="1">
    <location>
        <begin position="81"/>
        <end position="105"/>
    </location>
</feature>
<feature type="coiled-coil region" evidence="2">
    <location>
        <begin position="5"/>
        <end position="32"/>
    </location>
</feature>
<dbReference type="EMBL" id="PEZW01000004">
    <property type="protein sequence ID" value="PIS08032.1"/>
    <property type="molecule type" value="Genomic_DNA"/>
</dbReference>
<accession>A0A2H0W7G5</accession>
<name>A0A2H0W7G5_9BACT</name>
<keyword evidence="2" id="KW-0175">Coiled coil</keyword>
<dbReference type="PANTHER" id="PTHR33823">
    <property type="entry name" value="RNA POLYMERASE-BINDING TRANSCRIPTION FACTOR DKSA-RELATED"/>
    <property type="match status" value="1"/>
</dbReference>
<dbReference type="Gene3D" id="1.20.120.910">
    <property type="entry name" value="DksA, coiled-coil domain"/>
    <property type="match status" value="1"/>
</dbReference>
<dbReference type="Proteomes" id="UP000231382">
    <property type="component" value="Unassembled WGS sequence"/>
</dbReference>
<reference evidence="4" key="1">
    <citation type="submission" date="2017-09" db="EMBL/GenBank/DDBJ databases">
        <title>Depth-based differentiation of microbial function through sediment-hosted aquifers and enrichment of novel symbionts in the deep terrestrial subsurface.</title>
        <authorList>
            <person name="Probst A.J."/>
            <person name="Ladd B."/>
            <person name="Jarett J.K."/>
            <person name="Geller-Mcgrath D.E."/>
            <person name="Sieber C.M.K."/>
            <person name="Emerson J.B."/>
            <person name="Anantharaman K."/>
            <person name="Thomas B.C."/>
            <person name="Malmstrom R."/>
            <person name="Stieglmeier M."/>
            <person name="Klingl A."/>
            <person name="Woyke T."/>
            <person name="Ryan C.M."/>
            <person name="Banfield J.F."/>
        </authorList>
    </citation>
    <scope>NUCLEOTIDE SEQUENCE [LARGE SCALE GENOMIC DNA]</scope>
</reference>
<evidence type="ECO:0000313" key="3">
    <source>
        <dbReference type="EMBL" id="PIS08032.1"/>
    </source>
</evidence>
<evidence type="ECO:0000256" key="2">
    <source>
        <dbReference type="SAM" id="Coils"/>
    </source>
</evidence>
<dbReference type="AlphaFoldDB" id="A0A2H0W7G5"/>
<dbReference type="PANTHER" id="PTHR33823:SF4">
    <property type="entry name" value="GENERAL STRESS PROTEIN 16O"/>
    <property type="match status" value="1"/>
</dbReference>
<comment type="caution">
    <text evidence="3">The sequence shown here is derived from an EMBL/GenBank/DDBJ whole genome shotgun (WGS) entry which is preliminary data.</text>
</comment>
<dbReference type="PROSITE" id="PS51128">
    <property type="entry name" value="ZF_DKSA_2"/>
    <property type="match status" value="1"/>
</dbReference>